<accession>G5B420</accession>
<keyword evidence="8" id="KW-0297">G-protein coupled receptor</keyword>
<keyword evidence="7 12" id="KW-1133">Transmembrane helix</keyword>
<keyword evidence="6" id="KW-0552">Olfaction</keyword>
<dbReference type="PROSITE" id="PS50262">
    <property type="entry name" value="G_PROTEIN_RECEP_F1_2"/>
    <property type="match status" value="1"/>
</dbReference>
<evidence type="ECO:0000256" key="8">
    <source>
        <dbReference type="ARBA" id="ARBA00023040"/>
    </source>
</evidence>
<evidence type="ECO:0000256" key="3">
    <source>
        <dbReference type="ARBA" id="ARBA00022475"/>
    </source>
</evidence>
<feature type="transmembrane region" description="Helical" evidence="12">
    <location>
        <begin position="129"/>
        <end position="148"/>
    </location>
</feature>
<keyword evidence="3" id="KW-1003">Cell membrane</keyword>
<evidence type="ECO:0000256" key="2">
    <source>
        <dbReference type="ARBA" id="ARBA00010663"/>
    </source>
</evidence>
<dbReference type="Proteomes" id="UP000006813">
    <property type="component" value="Unassembled WGS sequence"/>
</dbReference>
<keyword evidence="5 12" id="KW-0812">Transmembrane</keyword>
<feature type="transmembrane region" description="Helical" evidence="12">
    <location>
        <begin position="87"/>
        <end position="106"/>
    </location>
</feature>
<evidence type="ECO:0000256" key="7">
    <source>
        <dbReference type="ARBA" id="ARBA00022989"/>
    </source>
</evidence>
<protein>
    <submittedName>
        <fullName evidence="14">Olfactory receptor 14I1</fullName>
    </submittedName>
</protein>
<proteinExistence type="inferred from homology"/>
<evidence type="ECO:0000256" key="1">
    <source>
        <dbReference type="ARBA" id="ARBA00004651"/>
    </source>
</evidence>
<dbReference type="InterPro" id="IPR000276">
    <property type="entry name" value="GPCR_Rhodpsn"/>
</dbReference>
<comment type="similarity">
    <text evidence="2">Belongs to the G-protein coupled receptor 1 family.</text>
</comment>
<evidence type="ECO:0000256" key="6">
    <source>
        <dbReference type="ARBA" id="ARBA00022725"/>
    </source>
</evidence>
<dbReference type="GO" id="GO:0004930">
    <property type="term" value="F:G protein-coupled receptor activity"/>
    <property type="evidence" value="ECO:0007669"/>
    <property type="project" value="UniProtKB-KW"/>
</dbReference>
<dbReference type="Gene3D" id="1.10.1220.70">
    <property type="match status" value="1"/>
</dbReference>
<keyword evidence="10 14" id="KW-0675">Receptor</keyword>
<dbReference type="FunFam" id="1.10.1220.70:FF:000001">
    <property type="entry name" value="Olfactory receptor"/>
    <property type="match status" value="1"/>
</dbReference>
<organism evidence="14 15">
    <name type="scientific">Heterocephalus glaber</name>
    <name type="common">Naked mole rat</name>
    <dbReference type="NCBI Taxonomy" id="10181"/>
    <lineage>
        <taxon>Eukaryota</taxon>
        <taxon>Metazoa</taxon>
        <taxon>Chordata</taxon>
        <taxon>Craniata</taxon>
        <taxon>Vertebrata</taxon>
        <taxon>Euteleostomi</taxon>
        <taxon>Mammalia</taxon>
        <taxon>Eutheria</taxon>
        <taxon>Euarchontoglires</taxon>
        <taxon>Glires</taxon>
        <taxon>Rodentia</taxon>
        <taxon>Hystricomorpha</taxon>
        <taxon>Bathyergidae</taxon>
        <taxon>Heterocephalus</taxon>
    </lineage>
</organism>
<dbReference type="GO" id="GO:0007608">
    <property type="term" value="P:sensory perception of smell"/>
    <property type="evidence" value="ECO:0007669"/>
    <property type="project" value="UniProtKB-KW"/>
</dbReference>
<sequence length="185" mass="20706">MDNLTAVTEFLLMEFSDIQELLHVGLFLLVYLAVLVGNLLIMMVIILDQHLHLPIYFFLKNLSFLDSCCISVMVPKSIHSSLACSTSISYLGCVAQVYLFFAFASAELDFLTVKSYDCYLDICQPCNKLVVILFFLILGLFAALGQVAKTSSSKNLLITLAYTVLLPFLNPIIYNLRNKEIKTAV</sequence>
<dbReference type="SUPFAM" id="SSF81321">
    <property type="entry name" value="Family A G protein-coupled receptor-like"/>
    <property type="match status" value="1"/>
</dbReference>
<dbReference type="Pfam" id="PF00001">
    <property type="entry name" value="7tm_1"/>
    <property type="match status" value="1"/>
</dbReference>
<dbReference type="InterPro" id="IPR050516">
    <property type="entry name" value="Olfactory_GPCR"/>
</dbReference>
<feature type="domain" description="G-protein coupled receptors family 1 profile" evidence="13">
    <location>
        <begin position="37"/>
        <end position="185"/>
    </location>
</feature>
<reference evidence="14 15" key="1">
    <citation type="journal article" date="2011" name="Nature">
        <title>Genome sequencing reveals insights into physiology and longevity of the naked mole rat.</title>
        <authorList>
            <person name="Kim E.B."/>
            <person name="Fang X."/>
            <person name="Fushan A.A."/>
            <person name="Huang Z."/>
            <person name="Lobanov A.V."/>
            <person name="Han L."/>
            <person name="Marino S.M."/>
            <person name="Sun X."/>
            <person name="Turanov A.A."/>
            <person name="Yang P."/>
            <person name="Yim S.H."/>
            <person name="Zhao X."/>
            <person name="Kasaikina M.V."/>
            <person name="Stoletzki N."/>
            <person name="Peng C."/>
            <person name="Polak P."/>
            <person name="Xiong Z."/>
            <person name="Kiezun A."/>
            <person name="Zhu Y."/>
            <person name="Chen Y."/>
            <person name="Kryukov G.V."/>
            <person name="Zhang Q."/>
            <person name="Peshkin L."/>
            <person name="Yang L."/>
            <person name="Bronson R.T."/>
            <person name="Buffenstein R."/>
            <person name="Wang B."/>
            <person name="Han C."/>
            <person name="Li Q."/>
            <person name="Chen L."/>
            <person name="Zhao W."/>
            <person name="Sunyaev S.R."/>
            <person name="Park T.J."/>
            <person name="Zhang G."/>
            <person name="Wang J."/>
            <person name="Gladyshev V.N."/>
        </authorList>
    </citation>
    <scope>NUCLEOTIDE SEQUENCE [LARGE SCALE GENOMIC DNA]</scope>
</reference>
<keyword evidence="11" id="KW-0807">Transducer</keyword>
<dbReference type="InParanoid" id="G5B420"/>
<evidence type="ECO:0000256" key="12">
    <source>
        <dbReference type="SAM" id="Phobius"/>
    </source>
</evidence>
<name>G5B420_HETGA</name>
<dbReference type="GO" id="GO:0005886">
    <property type="term" value="C:plasma membrane"/>
    <property type="evidence" value="ECO:0007669"/>
    <property type="project" value="UniProtKB-SubCell"/>
</dbReference>
<feature type="transmembrane region" description="Helical" evidence="12">
    <location>
        <begin position="21"/>
        <end position="47"/>
    </location>
</feature>
<feature type="transmembrane region" description="Helical" evidence="12">
    <location>
        <begin position="155"/>
        <end position="174"/>
    </location>
</feature>
<evidence type="ECO:0000313" key="14">
    <source>
        <dbReference type="EMBL" id="EHB04031.1"/>
    </source>
</evidence>
<dbReference type="EMBL" id="JH168383">
    <property type="protein sequence ID" value="EHB04031.1"/>
    <property type="molecule type" value="Genomic_DNA"/>
</dbReference>
<evidence type="ECO:0000313" key="15">
    <source>
        <dbReference type="Proteomes" id="UP000006813"/>
    </source>
</evidence>
<evidence type="ECO:0000256" key="11">
    <source>
        <dbReference type="ARBA" id="ARBA00023224"/>
    </source>
</evidence>
<dbReference type="Gene3D" id="1.20.1070.10">
    <property type="entry name" value="Rhodopsin 7-helix transmembrane proteins"/>
    <property type="match status" value="1"/>
</dbReference>
<evidence type="ECO:0000256" key="4">
    <source>
        <dbReference type="ARBA" id="ARBA00022606"/>
    </source>
</evidence>
<keyword evidence="9 12" id="KW-0472">Membrane</keyword>
<keyword evidence="4" id="KW-0716">Sensory transduction</keyword>
<gene>
    <name evidence="14" type="ORF">GW7_07943</name>
</gene>
<evidence type="ECO:0000256" key="5">
    <source>
        <dbReference type="ARBA" id="ARBA00022692"/>
    </source>
</evidence>
<comment type="subcellular location">
    <subcellularLocation>
        <location evidence="1">Cell membrane</location>
        <topology evidence="1">Multi-pass membrane protein</topology>
    </subcellularLocation>
</comment>
<dbReference type="InterPro" id="IPR017452">
    <property type="entry name" value="GPCR_Rhodpsn_7TM"/>
</dbReference>
<dbReference type="PANTHER" id="PTHR26452">
    <property type="entry name" value="OLFACTORY RECEPTOR"/>
    <property type="match status" value="1"/>
</dbReference>
<evidence type="ECO:0000256" key="9">
    <source>
        <dbReference type="ARBA" id="ARBA00023136"/>
    </source>
</evidence>
<dbReference type="AlphaFoldDB" id="G5B420"/>
<evidence type="ECO:0000259" key="13">
    <source>
        <dbReference type="PROSITE" id="PS50262"/>
    </source>
</evidence>
<dbReference type="PRINTS" id="PR00237">
    <property type="entry name" value="GPCRRHODOPSN"/>
</dbReference>
<evidence type="ECO:0000256" key="10">
    <source>
        <dbReference type="ARBA" id="ARBA00023170"/>
    </source>
</evidence>